<evidence type="ECO:0000313" key="3">
    <source>
        <dbReference type="Proteomes" id="UP000299102"/>
    </source>
</evidence>
<dbReference type="OrthoDB" id="10070851at2759"/>
<dbReference type="Proteomes" id="UP000299102">
    <property type="component" value="Unassembled WGS sequence"/>
</dbReference>
<feature type="region of interest" description="Disordered" evidence="1">
    <location>
        <begin position="67"/>
        <end position="95"/>
    </location>
</feature>
<feature type="compositionally biased region" description="Basic and acidic residues" evidence="1">
    <location>
        <begin position="67"/>
        <end position="79"/>
    </location>
</feature>
<accession>A0A4C1WA71</accession>
<proteinExistence type="predicted"/>
<comment type="caution">
    <text evidence="2">The sequence shown here is derived from an EMBL/GenBank/DDBJ whole genome shotgun (WGS) entry which is preliminary data.</text>
</comment>
<protein>
    <submittedName>
        <fullName evidence="2">Uncharacterized protein</fullName>
    </submittedName>
</protein>
<reference evidence="2 3" key="1">
    <citation type="journal article" date="2019" name="Commun. Biol.">
        <title>The bagworm genome reveals a unique fibroin gene that provides high tensile strength.</title>
        <authorList>
            <person name="Kono N."/>
            <person name="Nakamura H."/>
            <person name="Ohtoshi R."/>
            <person name="Tomita M."/>
            <person name="Numata K."/>
            <person name="Arakawa K."/>
        </authorList>
    </citation>
    <scope>NUCLEOTIDE SEQUENCE [LARGE SCALE GENOMIC DNA]</scope>
</reference>
<sequence>MGLFCERNWRPLSENFVNVPTSVDFRHGRVGVGRLRKAYADRIVGMLKVGQILRERNRHARMKRLMEVSEARESHDRRYPGPVGGRGEARPTARSRVGVRRPVVVGATNSILRRKCMLLHPMVLRFQTYKDGEKLRRNVTDGGIGIESEIGSRIESRDQDGNEKSIGIKTEYATEIKIKSETGIEIRNSTGTRIVSGNKIVIEDRRDREYPVLEFKSLRYELGGHFISAKSAVSPASGPDHYPGSTFDFDFGPVLALDSAPSPAFIYDIALGHGIEIMFSSVDEHSLWKNRFKGCVRPLSLFYSDASADGVEKRSLVSRSRSHARLRRNAIMSHAFSCMQPAFIDL</sequence>
<organism evidence="2 3">
    <name type="scientific">Eumeta variegata</name>
    <name type="common">Bagworm moth</name>
    <name type="synonym">Eumeta japonica</name>
    <dbReference type="NCBI Taxonomy" id="151549"/>
    <lineage>
        <taxon>Eukaryota</taxon>
        <taxon>Metazoa</taxon>
        <taxon>Ecdysozoa</taxon>
        <taxon>Arthropoda</taxon>
        <taxon>Hexapoda</taxon>
        <taxon>Insecta</taxon>
        <taxon>Pterygota</taxon>
        <taxon>Neoptera</taxon>
        <taxon>Endopterygota</taxon>
        <taxon>Lepidoptera</taxon>
        <taxon>Glossata</taxon>
        <taxon>Ditrysia</taxon>
        <taxon>Tineoidea</taxon>
        <taxon>Psychidae</taxon>
        <taxon>Oiketicinae</taxon>
        <taxon>Eumeta</taxon>
    </lineage>
</organism>
<dbReference type="AlphaFoldDB" id="A0A4C1WA71"/>
<keyword evidence="3" id="KW-1185">Reference proteome</keyword>
<gene>
    <name evidence="2" type="ORF">EVAR_31471_1</name>
</gene>
<dbReference type="EMBL" id="BGZK01000513">
    <property type="protein sequence ID" value="GBP47931.1"/>
    <property type="molecule type" value="Genomic_DNA"/>
</dbReference>
<name>A0A4C1WA71_EUMVA</name>
<evidence type="ECO:0000256" key="1">
    <source>
        <dbReference type="SAM" id="MobiDB-lite"/>
    </source>
</evidence>
<evidence type="ECO:0000313" key="2">
    <source>
        <dbReference type="EMBL" id="GBP47931.1"/>
    </source>
</evidence>